<dbReference type="RefSeq" id="WP_269923500.1">
    <property type="nucleotide sequence ID" value="NZ_JAMKBI010000030.1"/>
</dbReference>
<dbReference type="EMBL" id="JAMKBI010000030">
    <property type="protein sequence ID" value="MCZ8535553.1"/>
    <property type="molecule type" value="Genomic_DNA"/>
</dbReference>
<organism evidence="1 2">
    <name type="scientific">Psychrobacillus psychrodurans</name>
    <dbReference type="NCBI Taxonomy" id="126157"/>
    <lineage>
        <taxon>Bacteria</taxon>
        <taxon>Bacillati</taxon>
        <taxon>Bacillota</taxon>
        <taxon>Bacilli</taxon>
        <taxon>Bacillales</taxon>
        <taxon>Bacillaceae</taxon>
        <taxon>Psychrobacillus</taxon>
    </lineage>
</organism>
<dbReference type="AlphaFoldDB" id="A0A9X3LCP6"/>
<evidence type="ECO:0008006" key="3">
    <source>
        <dbReference type="Google" id="ProtNLM"/>
    </source>
</evidence>
<dbReference type="Proteomes" id="UP001152172">
    <property type="component" value="Unassembled WGS sequence"/>
</dbReference>
<keyword evidence="2" id="KW-1185">Reference proteome</keyword>
<sequence>MKTKALLVGLLIVLGLFLFNVPKNLSSLLPVFQLTEKPTVISKGSYGNTITVDLTFGKDDIEKFVNDLQAPYPHFFISIEWIERSEDIIKVMKEKNIPISLLGTSGATYIENPTLFEKEVERFEQAIGERPLWFRTMDYEFPIELQKKAWEQEINLLSSSKYWSNKVPALEKGDILTIPLHQEERIDIQQLVKFVKSKEIITIEQNIFGLKVKTKTYPE</sequence>
<gene>
    <name evidence="1" type="ORF">M9R61_19860</name>
</gene>
<protein>
    <recommendedName>
        <fullName evidence="3">Polysaccharide deacetylase</fullName>
    </recommendedName>
</protein>
<evidence type="ECO:0000313" key="1">
    <source>
        <dbReference type="EMBL" id="MCZ8535553.1"/>
    </source>
</evidence>
<accession>A0A9X3LCP6</accession>
<comment type="caution">
    <text evidence="1">The sequence shown here is derived from an EMBL/GenBank/DDBJ whole genome shotgun (WGS) entry which is preliminary data.</text>
</comment>
<proteinExistence type="predicted"/>
<name>A0A9X3LCP6_9BACI</name>
<evidence type="ECO:0000313" key="2">
    <source>
        <dbReference type="Proteomes" id="UP001152172"/>
    </source>
</evidence>
<reference evidence="1" key="1">
    <citation type="submission" date="2022-05" db="EMBL/GenBank/DDBJ databases">
        <authorList>
            <person name="Colautti A."/>
            <person name="Iacumin L."/>
        </authorList>
    </citation>
    <scope>NUCLEOTIDE SEQUENCE</scope>
    <source>
        <strain evidence="1">DSM 30747</strain>
    </source>
</reference>